<dbReference type="STRING" id="1508404.JMA_14280"/>
<protein>
    <submittedName>
        <fullName evidence="1">Uncharacterized protein</fullName>
    </submittedName>
</protein>
<dbReference type="BioCyc" id="JESP1508404:G14D9-10682-MONOMER"/>
<accession>A0A0B5AK80</accession>
<dbReference type="OrthoDB" id="9770068at2"/>
<sequence length="73" mass="7919">MTLPEKLDYLGAFEGRRAPFQCHFLNKLAEGAVSRILVVATGTLLSPLTCQQKETIPCIAHAVSLISPMKGVH</sequence>
<organism evidence="1 2">
    <name type="scientific">Jeotgalibacillus malaysiensis</name>
    <dbReference type="NCBI Taxonomy" id="1508404"/>
    <lineage>
        <taxon>Bacteria</taxon>
        <taxon>Bacillati</taxon>
        <taxon>Bacillota</taxon>
        <taxon>Bacilli</taxon>
        <taxon>Bacillales</taxon>
        <taxon>Caryophanaceae</taxon>
        <taxon>Jeotgalibacillus</taxon>
    </lineage>
</organism>
<name>A0A0B5AK80_9BACL</name>
<gene>
    <name evidence="1" type="ORF">JMA_14280</name>
</gene>
<dbReference type="AlphaFoldDB" id="A0A0B5AK80"/>
<proteinExistence type="predicted"/>
<reference evidence="1 2" key="1">
    <citation type="submission" date="2014-08" db="EMBL/GenBank/DDBJ databases">
        <title>Complete genome of a marine bacteria Jeotgalibacillus malaysiensis.</title>
        <authorList>
            <person name="Yaakop A.S."/>
            <person name="Chan K.-G."/>
            <person name="Goh K.M."/>
        </authorList>
    </citation>
    <scope>NUCLEOTIDE SEQUENCE [LARGE SCALE GENOMIC DNA]</scope>
    <source>
        <strain evidence="1 2">D5</strain>
    </source>
</reference>
<dbReference type="Pfam" id="PF07451">
    <property type="entry name" value="SpoVAD"/>
    <property type="match status" value="1"/>
</dbReference>
<dbReference type="Proteomes" id="UP000031449">
    <property type="component" value="Chromosome"/>
</dbReference>
<dbReference type="EMBL" id="CP009416">
    <property type="protein sequence ID" value="AJD90745.1"/>
    <property type="molecule type" value="Genomic_DNA"/>
</dbReference>
<dbReference type="KEGG" id="jeo:JMA_14280"/>
<evidence type="ECO:0000313" key="1">
    <source>
        <dbReference type="EMBL" id="AJD90745.1"/>
    </source>
</evidence>
<dbReference type="Gene3D" id="3.40.47.40">
    <property type="entry name" value="Stage V sporulation protein AD"/>
    <property type="match status" value="1"/>
</dbReference>
<keyword evidence="2" id="KW-1185">Reference proteome</keyword>
<dbReference type="HOGENOM" id="CLU_2699766_0_0_9"/>
<evidence type="ECO:0000313" key="2">
    <source>
        <dbReference type="Proteomes" id="UP000031449"/>
    </source>
</evidence>
<dbReference type="InterPro" id="IPR010894">
    <property type="entry name" value="SpoVAD"/>
</dbReference>
<dbReference type="InterPro" id="IPR038369">
    <property type="entry name" value="SpoVAD_sf"/>
</dbReference>